<evidence type="ECO:0000313" key="2">
    <source>
        <dbReference type="Proteomes" id="UP000597762"/>
    </source>
</evidence>
<dbReference type="Proteomes" id="UP000597762">
    <property type="component" value="Unassembled WGS sequence"/>
</dbReference>
<dbReference type="EMBL" id="CAHIKZ030002877">
    <property type="protein sequence ID" value="CAE1293221.1"/>
    <property type="molecule type" value="Genomic_DNA"/>
</dbReference>
<protein>
    <submittedName>
        <fullName evidence="1">Uncharacterized protein</fullName>
    </submittedName>
</protein>
<reference evidence="1" key="1">
    <citation type="submission" date="2021-01" db="EMBL/GenBank/DDBJ databases">
        <authorList>
            <person name="Li R."/>
            <person name="Bekaert M."/>
        </authorList>
    </citation>
    <scope>NUCLEOTIDE SEQUENCE</scope>
    <source>
        <strain evidence="1">Farmed</strain>
    </source>
</reference>
<proteinExistence type="predicted"/>
<sequence>MRIGNSLVLIQSSPPLHTVYLVRFSSLEQFVPTCVGLVVRNLHSSDRTVGFLSNGRNPYSSTNDFHISGWRDHHASNARIASIPSSRSYPRAFDVPPRRRLWHDSLRLLGRTESTPQQAGTPVNRRISILTVPCLASIALTIDQEHPVISADIVYPQHCRVDNGQCALLTRGQGLRPFACPGLIPSNPVLHGLTLWQ</sequence>
<keyword evidence="2" id="KW-1185">Reference proteome</keyword>
<dbReference type="AlphaFoldDB" id="A0A812D4A9"/>
<organism evidence="1 2">
    <name type="scientific">Acanthosepion pharaonis</name>
    <name type="common">Pharaoh cuttlefish</name>
    <name type="synonym">Sepia pharaonis</name>
    <dbReference type="NCBI Taxonomy" id="158019"/>
    <lineage>
        <taxon>Eukaryota</taxon>
        <taxon>Metazoa</taxon>
        <taxon>Spiralia</taxon>
        <taxon>Lophotrochozoa</taxon>
        <taxon>Mollusca</taxon>
        <taxon>Cephalopoda</taxon>
        <taxon>Coleoidea</taxon>
        <taxon>Decapodiformes</taxon>
        <taxon>Sepiida</taxon>
        <taxon>Sepiina</taxon>
        <taxon>Sepiidae</taxon>
        <taxon>Acanthosepion</taxon>
    </lineage>
</organism>
<comment type="caution">
    <text evidence="1">The sequence shown here is derived from an EMBL/GenBank/DDBJ whole genome shotgun (WGS) entry which is preliminary data.</text>
</comment>
<evidence type="ECO:0000313" key="1">
    <source>
        <dbReference type="EMBL" id="CAE1293221.1"/>
    </source>
</evidence>
<gene>
    <name evidence="1" type="ORF">SPHA_49696</name>
</gene>
<accession>A0A812D4A9</accession>
<name>A0A812D4A9_ACAPH</name>